<dbReference type="RefSeq" id="WP_310890341.1">
    <property type="nucleotide sequence ID" value="NZ_BAAAGR010000001.1"/>
</dbReference>
<evidence type="ECO:0000313" key="2">
    <source>
        <dbReference type="Proteomes" id="UP001183582"/>
    </source>
</evidence>
<accession>A0AAJ2LUK9</accession>
<evidence type="ECO:0000313" key="1">
    <source>
        <dbReference type="EMBL" id="MDS0244255.1"/>
    </source>
</evidence>
<sequence>MSFFVDGELRVSDVDEKASFTAGEYVGLGSAGSCLDAVIDNVVIRPV</sequence>
<reference evidence="1 2" key="1">
    <citation type="submission" date="2021-06" db="EMBL/GenBank/DDBJ databases">
        <title>Genome-based taxonomic framework of Microbacterium strains isolated from marine environment, the description of four new species and reclassification of four preexisting species.</title>
        <authorList>
            <person name="Lee S.D."/>
            <person name="Kim S.-M."/>
            <person name="Byeon Y.-S."/>
            <person name="Yang H.L."/>
            <person name="Kim I.S."/>
        </authorList>
    </citation>
    <scope>NUCLEOTIDE SEQUENCE [LARGE SCALE GENOMIC DNA]</scope>
    <source>
        <strain evidence="1 2">KACC 20514</strain>
    </source>
</reference>
<gene>
    <name evidence="1" type="ORF">KZC50_01355</name>
</gene>
<dbReference type="Proteomes" id="UP001183582">
    <property type="component" value="Unassembled WGS sequence"/>
</dbReference>
<protein>
    <submittedName>
        <fullName evidence="1">Uncharacterized protein</fullName>
    </submittedName>
</protein>
<comment type="caution">
    <text evidence="1">The sequence shown here is derived from an EMBL/GenBank/DDBJ whole genome shotgun (WGS) entry which is preliminary data.</text>
</comment>
<dbReference type="EMBL" id="JAHWXH010000001">
    <property type="protein sequence ID" value="MDS0244255.1"/>
    <property type="molecule type" value="Genomic_DNA"/>
</dbReference>
<dbReference type="GeneID" id="301456831"/>
<proteinExistence type="predicted"/>
<name>A0AAJ2LUK9_9MICO</name>
<organism evidence="1 2">
    <name type="scientific">Microbacterium aurantiacum</name>
    <dbReference type="NCBI Taxonomy" id="162393"/>
    <lineage>
        <taxon>Bacteria</taxon>
        <taxon>Bacillati</taxon>
        <taxon>Actinomycetota</taxon>
        <taxon>Actinomycetes</taxon>
        <taxon>Micrococcales</taxon>
        <taxon>Microbacteriaceae</taxon>
        <taxon>Microbacterium</taxon>
    </lineage>
</organism>
<dbReference type="AlphaFoldDB" id="A0AAJ2LUK9"/>